<dbReference type="PANTHER" id="PTHR33619:SF3">
    <property type="entry name" value="POLYSACCHARIDE EXPORT PROTEIN GFCE-RELATED"/>
    <property type="match status" value="1"/>
</dbReference>
<name>A0A5C5ZFN0_9BACT</name>
<dbReference type="Proteomes" id="UP000318478">
    <property type="component" value="Unassembled WGS sequence"/>
</dbReference>
<reference evidence="3 4" key="1">
    <citation type="submission" date="2019-02" db="EMBL/GenBank/DDBJ databases">
        <title>Deep-cultivation of Planctomycetes and their phenomic and genomic characterization uncovers novel biology.</title>
        <authorList>
            <person name="Wiegand S."/>
            <person name="Jogler M."/>
            <person name="Boedeker C."/>
            <person name="Pinto D."/>
            <person name="Vollmers J."/>
            <person name="Rivas-Marin E."/>
            <person name="Kohn T."/>
            <person name="Peeters S.H."/>
            <person name="Heuer A."/>
            <person name="Rast P."/>
            <person name="Oberbeckmann S."/>
            <person name="Bunk B."/>
            <person name="Jeske O."/>
            <person name="Meyerdierks A."/>
            <person name="Storesund J.E."/>
            <person name="Kallscheuer N."/>
            <person name="Luecker S."/>
            <person name="Lage O.M."/>
            <person name="Pohl T."/>
            <person name="Merkel B.J."/>
            <person name="Hornburger P."/>
            <person name="Mueller R.-W."/>
            <person name="Bruemmer F."/>
            <person name="Labrenz M."/>
            <person name="Spormann A.M."/>
            <person name="Op Den Camp H."/>
            <person name="Overmann J."/>
            <person name="Amann R."/>
            <person name="Jetten M.S.M."/>
            <person name="Mascher T."/>
            <person name="Medema M.H."/>
            <person name="Devos D.P."/>
            <person name="Kaster A.-K."/>
            <person name="Ovreas L."/>
            <person name="Rohde M."/>
            <person name="Galperin M.Y."/>
            <person name="Jogler C."/>
        </authorList>
    </citation>
    <scope>NUCLEOTIDE SEQUENCE [LARGE SCALE GENOMIC DNA]</scope>
    <source>
        <strain evidence="3 4">Pla123a</strain>
    </source>
</reference>
<dbReference type="EMBL" id="SJPO01000001">
    <property type="protein sequence ID" value="TWT85905.1"/>
    <property type="molecule type" value="Genomic_DNA"/>
</dbReference>
<feature type="domain" description="Polysaccharide export protein N-terminal" evidence="2">
    <location>
        <begin position="73"/>
        <end position="159"/>
    </location>
</feature>
<evidence type="ECO:0000256" key="1">
    <source>
        <dbReference type="ARBA" id="ARBA00022729"/>
    </source>
</evidence>
<feature type="domain" description="Polysaccharide export protein N-terminal" evidence="2">
    <location>
        <begin position="160"/>
        <end position="219"/>
    </location>
</feature>
<comment type="caution">
    <text evidence="3">The sequence shown here is derived from an EMBL/GenBank/DDBJ whole genome shotgun (WGS) entry which is preliminary data.</text>
</comment>
<dbReference type="InterPro" id="IPR049712">
    <property type="entry name" value="Poly_export"/>
</dbReference>
<sequence length="360" mass="38751">MTNRSKHVSNLVVLSLLVTCCGCHVIRWKTPEPLPPCGVPASIPKELSKASLPEYVIEPPDVLTVSAVDLVPRQPYRLRPLDTVQIQASGVPEDTPLGGAPQGYTIGFDGTIVVGFDYDKVGEEYHPIQAAGLTLAELRAELEQRARSVARAPQVWVTLVSIASQQDVAGEHLVAPDGKVTLGAYGRVCVVGMTIPEARAAIEAHLMPHFENPKVSVDVFGFNSKVYYVVTQGAGLGDGVFRLPVKGSETVLDAVAELQGLTATSSLRMWVARPGFNQSGGDQVMPVDWLGITQRGDVRTNYQLMPGDRLYVAEDKLVSFDTRLAKIFSPVERIFGVTLLGTQTGNSMATYGSLQGGIVR</sequence>
<dbReference type="RefSeq" id="WP_197527637.1">
    <property type="nucleotide sequence ID" value="NZ_SJPO01000001.1"/>
</dbReference>
<accession>A0A5C5ZFN0</accession>
<keyword evidence="1" id="KW-0732">Signal</keyword>
<dbReference type="Pfam" id="PF02563">
    <property type="entry name" value="Poly_export"/>
    <property type="match status" value="2"/>
</dbReference>
<dbReference type="GO" id="GO:0015159">
    <property type="term" value="F:polysaccharide transmembrane transporter activity"/>
    <property type="evidence" value="ECO:0007669"/>
    <property type="project" value="InterPro"/>
</dbReference>
<organism evidence="3 4">
    <name type="scientific">Posidoniimonas polymericola</name>
    <dbReference type="NCBI Taxonomy" id="2528002"/>
    <lineage>
        <taxon>Bacteria</taxon>
        <taxon>Pseudomonadati</taxon>
        <taxon>Planctomycetota</taxon>
        <taxon>Planctomycetia</taxon>
        <taxon>Pirellulales</taxon>
        <taxon>Lacipirellulaceae</taxon>
        <taxon>Posidoniimonas</taxon>
    </lineage>
</organism>
<dbReference type="PANTHER" id="PTHR33619">
    <property type="entry name" value="POLYSACCHARIDE EXPORT PROTEIN GFCE-RELATED"/>
    <property type="match status" value="1"/>
</dbReference>
<dbReference type="Gene3D" id="3.30.1950.10">
    <property type="entry name" value="wza like domain"/>
    <property type="match status" value="2"/>
</dbReference>
<evidence type="ECO:0000259" key="2">
    <source>
        <dbReference type="Pfam" id="PF02563"/>
    </source>
</evidence>
<dbReference type="Gene3D" id="3.10.560.10">
    <property type="entry name" value="Outer membrane lipoprotein wza domain like"/>
    <property type="match status" value="1"/>
</dbReference>
<dbReference type="InterPro" id="IPR003715">
    <property type="entry name" value="Poly_export_N"/>
</dbReference>
<evidence type="ECO:0000313" key="4">
    <source>
        <dbReference type="Proteomes" id="UP000318478"/>
    </source>
</evidence>
<dbReference type="AlphaFoldDB" id="A0A5C5ZFN0"/>
<gene>
    <name evidence="3" type="ORF">Pla123a_07120</name>
</gene>
<keyword evidence="4" id="KW-1185">Reference proteome</keyword>
<proteinExistence type="predicted"/>
<evidence type="ECO:0000313" key="3">
    <source>
        <dbReference type="EMBL" id="TWT85905.1"/>
    </source>
</evidence>
<protein>
    <submittedName>
        <fullName evidence="3">Polysaccharide biosynthesis/export protein</fullName>
    </submittedName>
</protein>